<dbReference type="RefSeq" id="WP_149569115.1">
    <property type="nucleotide sequence ID" value="NZ_CP035807.1"/>
</dbReference>
<keyword evidence="3 4" id="KW-0732">Signal</keyword>
<protein>
    <submittedName>
        <fullName evidence="6">ABC transporter substrate-binding protein</fullName>
    </submittedName>
</protein>
<dbReference type="GO" id="GO:0043190">
    <property type="term" value="C:ATP-binding cassette (ABC) transporter complex"/>
    <property type="evidence" value="ECO:0007669"/>
    <property type="project" value="InterPro"/>
</dbReference>
<proteinExistence type="inferred from homology"/>
<dbReference type="GO" id="GO:1904680">
    <property type="term" value="F:peptide transmembrane transporter activity"/>
    <property type="evidence" value="ECO:0007669"/>
    <property type="project" value="TreeGrafter"/>
</dbReference>
<dbReference type="Gene3D" id="3.40.190.10">
    <property type="entry name" value="Periplasmic binding protein-like II"/>
    <property type="match status" value="2"/>
</dbReference>
<dbReference type="InterPro" id="IPR000914">
    <property type="entry name" value="SBP_5_dom"/>
</dbReference>
<name>A0A5C1QE69_9SPIO</name>
<feature type="signal peptide" evidence="4">
    <location>
        <begin position="1"/>
        <end position="21"/>
    </location>
</feature>
<evidence type="ECO:0000256" key="4">
    <source>
        <dbReference type="SAM" id="SignalP"/>
    </source>
</evidence>
<accession>A0A5C1QE69</accession>
<dbReference type="Proteomes" id="UP000323824">
    <property type="component" value="Chromosome"/>
</dbReference>
<dbReference type="OrthoDB" id="304884at2"/>
<dbReference type="EMBL" id="CP035807">
    <property type="protein sequence ID" value="QEN05881.1"/>
    <property type="molecule type" value="Genomic_DNA"/>
</dbReference>
<evidence type="ECO:0000313" key="6">
    <source>
        <dbReference type="EMBL" id="QEN05881.1"/>
    </source>
</evidence>
<evidence type="ECO:0000256" key="1">
    <source>
        <dbReference type="ARBA" id="ARBA00005695"/>
    </source>
</evidence>
<sequence>MKKILLTILVILVSLSSNLWAKGQKDYSNEPALVLGSDAFNEKFSPFYAESGYDMEINKLIQADLIGFDRNAQPDNTGLAYYQDPKEIIGADGKVEKTIYTFKLKDGITFSDGTPVTIDDVMFSYMVLADPNYTGPSTLYSVNIIGINEYRFDDMDYTDTVAGIKSAADNYEPTEKEVADMAAELTELYAAYGVKVEDFLPEGPYYEDDTLSEIRSRKYKADEAAYITGNLSDGIDVLSIPGIVAKDDKTIEITIVGVDPAAIYKIGAINVASKAYYGNGFVKGSLEGIEALNGAPMGAGEYRYVSFENNVVSLVANDLYYKGVPKIKKIKYQVTSTSNKLEAVKLGDFDISDPTASPEMIKSIEESDNIHYELIDNLGYGYIGINATNVSDKNVRKGLMHLMDRKPAIQAYYGNLASVIERPMSRVSWAYPKDSTEFYGYNTEKALEYFKEAGYSVVDGILQKDGVQLSVEIGIPADGSGSHPAYAIVLGLKNAGEAMGMAVNLTDYADGNKFWDDLDAEKLDIWCAAWGATPDPDMYQIYHSKGPSNKYKINDPELDKLIIASKATANIEERKKMYSKALDIIMDWAVEMPTYQRKNMYIFNTDNVNVDSIPKDLTPFFGYIDEIEVMELK</sequence>
<dbReference type="PANTHER" id="PTHR30290">
    <property type="entry name" value="PERIPLASMIC BINDING COMPONENT OF ABC TRANSPORTER"/>
    <property type="match status" value="1"/>
</dbReference>
<dbReference type="PANTHER" id="PTHR30290:SF9">
    <property type="entry name" value="OLIGOPEPTIDE-BINDING PROTEIN APPA"/>
    <property type="match status" value="1"/>
</dbReference>
<keyword evidence="7" id="KW-1185">Reference proteome</keyword>
<feature type="domain" description="Solute-binding protein family 5" evidence="5">
    <location>
        <begin position="97"/>
        <end position="550"/>
    </location>
</feature>
<organism evidence="6 7">
    <name type="scientific">Thiospirochaeta perfilievii</name>
    <dbReference type="NCBI Taxonomy" id="252967"/>
    <lineage>
        <taxon>Bacteria</taxon>
        <taxon>Pseudomonadati</taxon>
        <taxon>Spirochaetota</taxon>
        <taxon>Spirochaetia</taxon>
        <taxon>Spirochaetales</taxon>
        <taxon>Spirochaetaceae</taxon>
        <taxon>Thiospirochaeta</taxon>
    </lineage>
</organism>
<dbReference type="Pfam" id="PF00496">
    <property type="entry name" value="SBP_bac_5"/>
    <property type="match status" value="1"/>
</dbReference>
<evidence type="ECO:0000256" key="2">
    <source>
        <dbReference type="ARBA" id="ARBA00022448"/>
    </source>
</evidence>
<dbReference type="KEGG" id="sper:EW093_14615"/>
<evidence type="ECO:0000256" key="3">
    <source>
        <dbReference type="ARBA" id="ARBA00022729"/>
    </source>
</evidence>
<dbReference type="Gene3D" id="3.90.76.10">
    <property type="entry name" value="Dipeptide-binding Protein, Domain 1"/>
    <property type="match status" value="2"/>
</dbReference>
<dbReference type="InterPro" id="IPR039424">
    <property type="entry name" value="SBP_5"/>
</dbReference>
<gene>
    <name evidence="6" type="ORF">EW093_14615</name>
</gene>
<dbReference type="GO" id="GO:0030288">
    <property type="term" value="C:outer membrane-bounded periplasmic space"/>
    <property type="evidence" value="ECO:0007669"/>
    <property type="project" value="UniProtKB-ARBA"/>
</dbReference>
<reference evidence="6 7" key="2">
    <citation type="submission" date="2019-09" db="EMBL/GenBank/DDBJ databases">
        <title>Complete Genome Sequence and Methylome Analysis of free living Spirochaetas.</title>
        <authorList>
            <person name="Leshcheva N."/>
            <person name="Mikheeva N."/>
        </authorList>
    </citation>
    <scope>NUCLEOTIDE SEQUENCE [LARGE SCALE GENOMIC DNA]</scope>
    <source>
        <strain evidence="6 7">P</strain>
    </source>
</reference>
<evidence type="ECO:0000313" key="7">
    <source>
        <dbReference type="Proteomes" id="UP000323824"/>
    </source>
</evidence>
<dbReference type="SUPFAM" id="SSF53850">
    <property type="entry name" value="Periplasmic binding protein-like II"/>
    <property type="match status" value="1"/>
</dbReference>
<dbReference type="Gene3D" id="3.10.105.10">
    <property type="entry name" value="Dipeptide-binding Protein, Domain 3"/>
    <property type="match status" value="1"/>
</dbReference>
<dbReference type="AlphaFoldDB" id="A0A5C1QE69"/>
<dbReference type="PIRSF" id="PIRSF002741">
    <property type="entry name" value="MppA"/>
    <property type="match status" value="1"/>
</dbReference>
<feature type="chain" id="PRO_5023138785" evidence="4">
    <location>
        <begin position="22"/>
        <end position="633"/>
    </location>
</feature>
<keyword evidence="2" id="KW-0813">Transport</keyword>
<evidence type="ECO:0000259" key="5">
    <source>
        <dbReference type="Pfam" id="PF00496"/>
    </source>
</evidence>
<dbReference type="CDD" id="cd00995">
    <property type="entry name" value="PBP2_NikA_DppA_OppA_like"/>
    <property type="match status" value="1"/>
</dbReference>
<reference evidence="6 7" key="1">
    <citation type="submission" date="2019-02" db="EMBL/GenBank/DDBJ databases">
        <authorList>
            <person name="Fomenkov A."/>
            <person name="Dubinina G."/>
            <person name="Grabovich M."/>
            <person name="Vincze T."/>
            <person name="Roberts R.J."/>
        </authorList>
    </citation>
    <scope>NUCLEOTIDE SEQUENCE [LARGE SCALE GENOMIC DNA]</scope>
    <source>
        <strain evidence="6 7">P</strain>
    </source>
</reference>
<dbReference type="GO" id="GO:0015833">
    <property type="term" value="P:peptide transport"/>
    <property type="evidence" value="ECO:0007669"/>
    <property type="project" value="TreeGrafter"/>
</dbReference>
<comment type="similarity">
    <text evidence="1">Belongs to the bacterial solute-binding protein 5 family.</text>
</comment>
<dbReference type="InterPro" id="IPR030678">
    <property type="entry name" value="Peptide/Ni-bd"/>
</dbReference>